<reference evidence="2" key="1">
    <citation type="submission" date="2020-12" db="EMBL/GenBank/DDBJ databases">
        <title>Bacterial taxonomy.</title>
        <authorList>
            <person name="Pan X."/>
        </authorList>
    </citation>
    <scope>NUCLEOTIDE SEQUENCE</scope>
    <source>
        <strain evidence="2">M0105</strain>
    </source>
</reference>
<evidence type="ECO:0000313" key="2">
    <source>
        <dbReference type="EMBL" id="MBK0399122.1"/>
    </source>
</evidence>
<comment type="caution">
    <text evidence="2">The sequence shown here is derived from an EMBL/GenBank/DDBJ whole genome shotgun (WGS) entry which is preliminary data.</text>
</comment>
<evidence type="ECO:0000313" key="3">
    <source>
        <dbReference type="Proteomes" id="UP000655420"/>
    </source>
</evidence>
<organism evidence="2 3">
    <name type="scientific">Thermohalobaculum xanthum</name>
    <dbReference type="NCBI Taxonomy" id="2753746"/>
    <lineage>
        <taxon>Bacteria</taxon>
        <taxon>Pseudomonadati</taxon>
        <taxon>Pseudomonadota</taxon>
        <taxon>Alphaproteobacteria</taxon>
        <taxon>Rhodobacterales</taxon>
        <taxon>Paracoccaceae</taxon>
        <taxon>Thermohalobaculum</taxon>
    </lineage>
</organism>
<keyword evidence="3" id="KW-1185">Reference proteome</keyword>
<dbReference type="AlphaFoldDB" id="A0A8J7SBU3"/>
<feature type="chain" id="PRO_5035306539" evidence="1">
    <location>
        <begin position="21"/>
        <end position="271"/>
    </location>
</feature>
<keyword evidence="1" id="KW-0732">Signal</keyword>
<accession>A0A8J7SBU3</accession>
<dbReference type="Proteomes" id="UP000655420">
    <property type="component" value="Unassembled WGS sequence"/>
</dbReference>
<name>A0A8J7SBU3_9RHOB</name>
<proteinExistence type="predicted"/>
<feature type="signal peptide" evidence="1">
    <location>
        <begin position="1"/>
        <end position="20"/>
    </location>
</feature>
<sequence length="271" mass="29890">MHLGSLVAAVAIALTPFAAAAQTVPEQASDAGRIDQGAVELARASAEFLARQPAMSFDWFVSYDEVIDGREKVTFTRAGTNLLVRDLGFLSRTDRGDALRDYYYDGEVFTIAAPDQNFYASTGFAEGFEQLVQDVSEKLETPIPLWVLMTASLPDDILEGVDGAAHLGVTRVGGREAHHLAFSDYDEDWQVWISTDPDRPLPLMIVRTDPYQQGWPQYRAYLMNWNLQPSYEPGDFSYEPPEDSVRISFPSLLERARDDGAAGTTAAPSGN</sequence>
<dbReference type="InterPro" id="IPR019207">
    <property type="entry name" value="DUF2092"/>
</dbReference>
<evidence type="ECO:0000256" key="1">
    <source>
        <dbReference type="SAM" id="SignalP"/>
    </source>
</evidence>
<dbReference type="RefSeq" id="WP_200609077.1">
    <property type="nucleotide sequence ID" value="NZ_JAEHHL010000004.1"/>
</dbReference>
<dbReference type="Pfam" id="PF09865">
    <property type="entry name" value="DUF2092"/>
    <property type="match status" value="1"/>
</dbReference>
<gene>
    <name evidence="2" type="ORF">H0I76_07975</name>
</gene>
<dbReference type="EMBL" id="JAEHHL010000004">
    <property type="protein sequence ID" value="MBK0399122.1"/>
    <property type="molecule type" value="Genomic_DNA"/>
</dbReference>
<protein>
    <submittedName>
        <fullName evidence="2">DUF2092 domain-containing protein</fullName>
    </submittedName>
</protein>